<gene>
    <name evidence="1" type="ORF">L195_g063530</name>
</gene>
<evidence type="ECO:0000313" key="2">
    <source>
        <dbReference type="Proteomes" id="UP000236291"/>
    </source>
</evidence>
<proteinExistence type="predicted"/>
<reference evidence="1 2" key="1">
    <citation type="journal article" date="2014" name="Am. J. Bot.">
        <title>Genome assembly and annotation for red clover (Trifolium pratense; Fabaceae).</title>
        <authorList>
            <person name="Istvanek J."/>
            <person name="Jaros M."/>
            <person name="Krenek A."/>
            <person name="Repkova J."/>
        </authorList>
    </citation>
    <scope>NUCLEOTIDE SEQUENCE [LARGE SCALE GENOMIC DNA]</scope>
    <source>
        <strain evidence="2">cv. Tatra</strain>
        <tissue evidence="1">Young leaves</tissue>
    </source>
</reference>
<accession>A0A2K3KMH9</accession>
<evidence type="ECO:0000313" key="1">
    <source>
        <dbReference type="EMBL" id="PNX67466.1"/>
    </source>
</evidence>
<protein>
    <submittedName>
        <fullName evidence="1">Uncharacterized protein</fullName>
    </submittedName>
</protein>
<feature type="non-terminal residue" evidence="1">
    <location>
        <position position="55"/>
    </location>
</feature>
<comment type="caution">
    <text evidence="1">The sequence shown here is derived from an EMBL/GenBank/DDBJ whole genome shotgun (WGS) entry which is preliminary data.</text>
</comment>
<dbReference type="AlphaFoldDB" id="A0A2K3KMH9"/>
<organism evidence="1 2">
    <name type="scientific">Trifolium pratense</name>
    <name type="common">Red clover</name>
    <dbReference type="NCBI Taxonomy" id="57577"/>
    <lineage>
        <taxon>Eukaryota</taxon>
        <taxon>Viridiplantae</taxon>
        <taxon>Streptophyta</taxon>
        <taxon>Embryophyta</taxon>
        <taxon>Tracheophyta</taxon>
        <taxon>Spermatophyta</taxon>
        <taxon>Magnoliopsida</taxon>
        <taxon>eudicotyledons</taxon>
        <taxon>Gunneridae</taxon>
        <taxon>Pentapetalae</taxon>
        <taxon>rosids</taxon>
        <taxon>fabids</taxon>
        <taxon>Fabales</taxon>
        <taxon>Fabaceae</taxon>
        <taxon>Papilionoideae</taxon>
        <taxon>50 kb inversion clade</taxon>
        <taxon>NPAAA clade</taxon>
        <taxon>Hologalegina</taxon>
        <taxon>IRL clade</taxon>
        <taxon>Trifolieae</taxon>
        <taxon>Trifolium</taxon>
    </lineage>
</organism>
<name>A0A2K3KMH9_TRIPR</name>
<reference evidence="1 2" key="2">
    <citation type="journal article" date="2017" name="Front. Plant Sci.">
        <title>Gene Classification and Mining of Molecular Markers Useful in Red Clover (Trifolium pratense) Breeding.</title>
        <authorList>
            <person name="Istvanek J."/>
            <person name="Dluhosova J."/>
            <person name="Dluhos P."/>
            <person name="Patkova L."/>
            <person name="Nedelnik J."/>
            <person name="Repkova J."/>
        </authorList>
    </citation>
    <scope>NUCLEOTIDE SEQUENCE [LARGE SCALE GENOMIC DNA]</scope>
    <source>
        <strain evidence="2">cv. Tatra</strain>
        <tissue evidence="1">Young leaves</tissue>
    </source>
</reference>
<dbReference type="Proteomes" id="UP000236291">
    <property type="component" value="Unassembled WGS sequence"/>
</dbReference>
<sequence>MAGKFQIIQAPVKVDGSTWKEFLMTSKKLMEKKERGVGWKFYTVGPDPYPMAAIT</sequence>
<dbReference type="EMBL" id="ASHM01209965">
    <property type="protein sequence ID" value="PNX67466.1"/>
    <property type="molecule type" value="Genomic_DNA"/>
</dbReference>